<keyword evidence="2" id="KW-1133">Transmembrane helix</keyword>
<reference evidence="4 5" key="1">
    <citation type="journal article" date="2018" name="Evol. Lett.">
        <title>Horizontal gene cluster transfer increased hallucinogenic mushroom diversity.</title>
        <authorList>
            <person name="Reynolds H.T."/>
            <person name="Vijayakumar V."/>
            <person name="Gluck-Thaler E."/>
            <person name="Korotkin H.B."/>
            <person name="Matheny P.B."/>
            <person name="Slot J.C."/>
        </authorList>
    </citation>
    <scope>NUCLEOTIDE SEQUENCE [LARGE SCALE GENOMIC DNA]</scope>
    <source>
        <strain evidence="4 5">2631</strain>
    </source>
</reference>
<feature type="compositionally biased region" description="Low complexity" evidence="1">
    <location>
        <begin position="121"/>
        <end position="140"/>
    </location>
</feature>
<keyword evidence="2" id="KW-0472">Membrane</keyword>
<evidence type="ECO:0000256" key="2">
    <source>
        <dbReference type="SAM" id="Phobius"/>
    </source>
</evidence>
<keyword evidence="2" id="KW-0812">Transmembrane</keyword>
<feature type="transmembrane region" description="Helical" evidence="2">
    <location>
        <begin position="19"/>
        <end position="39"/>
    </location>
</feature>
<evidence type="ECO:0000259" key="3">
    <source>
        <dbReference type="Pfam" id="PF07885"/>
    </source>
</evidence>
<dbReference type="Pfam" id="PF07885">
    <property type="entry name" value="Ion_trans_2"/>
    <property type="match status" value="1"/>
</dbReference>
<dbReference type="InParanoid" id="A0A409W0A5"/>
<sequence>ITTVGYGEITPRSFLGRLITLPILVCGLLLITLPSFVLGREFSHVWEKMTMGRGAEVGAEGGGGGEGEQGQGAHPYGHHPNDNVSLYSPVFSARRLREQVQHQYPQYPTSDQYPQYPSQLPRTPATGTGVGVGTTTATGRDLSNMKLAQNQTELSRQIEELAAAMEVQGRLLRRLMERVEGVGVKEEGKRDYVS</sequence>
<feature type="compositionally biased region" description="Polar residues" evidence="1">
    <location>
        <begin position="107"/>
        <end position="120"/>
    </location>
</feature>
<dbReference type="SUPFAM" id="SSF81324">
    <property type="entry name" value="Voltage-gated potassium channels"/>
    <property type="match status" value="1"/>
</dbReference>
<organism evidence="4 5">
    <name type="scientific">Psilocybe cyanescens</name>
    <dbReference type="NCBI Taxonomy" id="93625"/>
    <lineage>
        <taxon>Eukaryota</taxon>
        <taxon>Fungi</taxon>
        <taxon>Dikarya</taxon>
        <taxon>Basidiomycota</taxon>
        <taxon>Agaricomycotina</taxon>
        <taxon>Agaricomycetes</taxon>
        <taxon>Agaricomycetidae</taxon>
        <taxon>Agaricales</taxon>
        <taxon>Agaricineae</taxon>
        <taxon>Strophariaceae</taxon>
        <taxon>Psilocybe</taxon>
    </lineage>
</organism>
<feature type="non-terminal residue" evidence="4">
    <location>
        <position position="1"/>
    </location>
</feature>
<dbReference type="Gene3D" id="1.10.287.70">
    <property type="match status" value="1"/>
</dbReference>
<dbReference type="InterPro" id="IPR013099">
    <property type="entry name" value="K_chnl_dom"/>
</dbReference>
<dbReference type="Proteomes" id="UP000283269">
    <property type="component" value="Unassembled WGS sequence"/>
</dbReference>
<feature type="region of interest" description="Disordered" evidence="1">
    <location>
        <begin position="107"/>
        <end position="143"/>
    </location>
</feature>
<proteinExistence type="predicted"/>
<protein>
    <recommendedName>
        <fullName evidence="3">Potassium channel domain-containing protein</fullName>
    </recommendedName>
</protein>
<feature type="compositionally biased region" description="Gly residues" evidence="1">
    <location>
        <begin position="59"/>
        <end position="70"/>
    </location>
</feature>
<evidence type="ECO:0000313" key="5">
    <source>
        <dbReference type="Proteomes" id="UP000283269"/>
    </source>
</evidence>
<keyword evidence="5" id="KW-1185">Reference proteome</keyword>
<gene>
    <name evidence="4" type="ORF">CVT25_001736</name>
</gene>
<feature type="domain" description="Potassium channel" evidence="3">
    <location>
        <begin position="1"/>
        <end position="41"/>
    </location>
</feature>
<comment type="caution">
    <text evidence="4">The sequence shown here is derived from an EMBL/GenBank/DDBJ whole genome shotgun (WGS) entry which is preliminary data.</text>
</comment>
<evidence type="ECO:0000313" key="4">
    <source>
        <dbReference type="EMBL" id="PPQ71930.1"/>
    </source>
</evidence>
<accession>A0A409W0A5</accession>
<dbReference type="AlphaFoldDB" id="A0A409W0A5"/>
<dbReference type="EMBL" id="NHYD01003842">
    <property type="protein sequence ID" value="PPQ71930.1"/>
    <property type="molecule type" value="Genomic_DNA"/>
</dbReference>
<dbReference type="STRING" id="93625.A0A409W0A5"/>
<dbReference type="OrthoDB" id="415460at2759"/>
<evidence type="ECO:0000256" key="1">
    <source>
        <dbReference type="SAM" id="MobiDB-lite"/>
    </source>
</evidence>
<feature type="region of interest" description="Disordered" evidence="1">
    <location>
        <begin position="56"/>
        <end position="81"/>
    </location>
</feature>
<name>A0A409W0A5_PSICY</name>